<dbReference type="Proteomes" id="UP000232196">
    <property type="component" value="Unassembled WGS sequence"/>
</dbReference>
<keyword evidence="1" id="KW-0732">Signal</keyword>
<dbReference type="EMBL" id="NPDN01000001">
    <property type="protein sequence ID" value="PJZ27509.1"/>
    <property type="molecule type" value="Genomic_DNA"/>
</dbReference>
<comment type="caution">
    <text evidence="2">The sequence shown here is derived from an EMBL/GenBank/DDBJ whole genome shotgun (WGS) entry which is preliminary data.</text>
</comment>
<dbReference type="RefSeq" id="WP_100705242.1">
    <property type="nucleotide sequence ID" value="NZ_NPDL01000010.1"/>
</dbReference>
<dbReference type="OrthoDB" id="345033at2"/>
<gene>
    <name evidence="2" type="ORF">CH357_02875</name>
</gene>
<accession>A0A2M9XIM9</accession>
<proteinExistence type="predicted"/>
<sequence>MKINKLTSLLLVVGFLAGSSVFAVSQDTEDRLLEQALVSAAVTKEQKVAVATYLKAIAQQKTERAEELRALAKRSTGGKFLASNAQSEKFLRQAKALEAEAAKTQEFLNNL</sequence>
<dbReference type="NCBIfam" id="NF047569">
    <property type="entry name" value="LIC10421_LIC12816_fam"/>
    <property type="match status" value="1"/>
</dbReference>
<keyword evidence="3" id="KW-1185">Reference proteome</keyword>
<dbReference type="AlphaFoldDB" id="A0A2M9XIM9"/>
<evidence type="ECO:0000256" key="1">
    <source>
        <dbReference type="SAM" id="SignalP"/>
    </source>
</evidence>
<evidence type="ECO:0000313" key="2">
    <source>
        <dbReference type="EMBL" id="PJZ27509.1"/>
    </source>
</evidence>
<organism evidence="2 3">
    <name type="scientific">Leptospira hartskeerlii</name>
    <dbReference type="NCBI Taxonomy" id="2023177"/>
    <lineage>
        <taxon>Bacteria</taxon>
        <taxon>Pseudomonadati</taxon>
        <taxon>Spirochaetota</taxon>
        <taxon>Spirochaetia</taxon>
        <taxon>Leptospirales</taxon>
        <taxon>Leptospiraceae</taxon>
        <taxon>Leptospira</taxon>
    </lineage>
</organism>
<protein>
    <submittedName>
        <fullName evidence="2">Uncharacterized protein</fullName>
    </submittedName>
</protein>
<name>A0A2M9XIM9_9LEPT</name>
<reference evidence="2 3" key="1">
    <citation type="submission" date="2017-07" db="EMBL/GenBank/DDBJ databases">
        <title>Leptospira spp. isolated from tropical soils.</title>
        <authorList>
            <person name="Thibeaux R."/>
            <person name="Iraola G."/>
            <person name="Ferres I."/>
            <person name="Bierque E."/>
            <person name="Girault D."/>
            <person name="Soupe-Gilbert M.-E."/>
            <person name="Picardeau M."/>
            <person name="Goarant C."/>
        </authorList>
    </citation>
    <scope>NUCLEOTIDE SEQUENCE [LARGE SCALE GENOMIC DNA]</scope>
    <source>
        <strain evidence="2 3">MCA1-C-A1</strain>
    </source>
</reference>
<feature type="signal peptide" evidence="1">
    <location>
        <begin position="1"/>
        <end position="23"/>
    </location>
</feature>
<evidence type="ECO:0000313" key="3">
    <source>
        <dbReference type="Proteomes" id="UP000232196"/>
    </source>
</evidence>
<feature type="chain" id="PRO_5015000261" evidence="1">
    <location>
        <begin position="24"/>
        <end position="111"/>
    </location>
</feature>
<dbReference type="NCBIfam" id="NF047526">
    <property type="entry name" value="LIC_10421_fam"/>
    <property type="match status" value="1"/>
</dbReference>